<evidence type="ECO:0000256" key="5">
    <source>
        <dbReference type="SAM" id="MobiDB-lite"/>
    </source>
</evidence>
<evidence type="ECO:0000256" key="4">
    <source>
        <dbReference type="ARBA" id="ARBA00043897"/>
    </source>
</evidence>
<evidence type="ECO:0000256" key="1">
    <source>
        <dbReference type="ARBA" id="ARBA00011408"/>
    </source>
</evidence>
<dbReference type="SUPFAM" id="SSF48452">
    <property type="entry name" value="TPR-like"/>
    <property type="match status" value="1"/>
</dbReference>
<evidence type="ECO:0000256" key="6">
    <source>
        <dbReference type="SAM" id="Phobius"/>
    </source>
</evidence>
<dbReference type="EMBL" id="MU006577">
    <property type="protein sequence ID" value="KAF2746400.1"/>
    <property type="molecule type" value="Genomic_DNA"/>
</dbReference>
<dbReference type="AlphaFoldDB" id="A0A6A6VA47"/>
<feature type="compositionally biased region" description="Polar residues" evidence="5">
    <location>
        <begin position="173"/>
        <end position="197"/>
    </location>
</feature>
<feature type="region of interest" description="Disordered" evidence="5">
    <location>
        <begin position="234"/>
        <end position="269"/>
    </location>
</feature>
<reference evidence="7" key="1">
    <citation type="journal article" date="2020" name="Stud. Mycol.">
        <title>101 Dothideomycetes genomes: a test case for predicting lifestyles and emergence of pathogens.</title>
        <authorList>
            <person name="Haridas S."/>
            <person name="Albert R."/>
            <person name="Binder M."/>
            <person name="Bloem J."/>
            <person name="Labutti K."/>
            <person name="Salamov A."/>
            <person name="Andreopoulos B."/>
            <person name="Baker S."/>
            <person name="Barry K."/>
            <person name="Bills G."/>
            <person name="Bluhm B."/>
            <person name="Cannon C."/>
            <person name="Castanera R."/>
            <person name="Culley D."/>
            <person name="Daum C."/>
            <person name="Ezra D."/>
            <person name="Gonzalez J."/>
            <person name="Henrissat B."/>
            <person name="Kuo A."/>
            <person name="Liang C."/>
            <person name="Lipzen A."/>
            <person name="Lutzoni F."/>
            <person name="Magnuson J."/>
            <person name="Mondo S."/>
            <person name="Nolan M."/>
            <person name="Ohm R."/>
            <person name="Pangilinan J."/>
            <person name="Park H.-J."/>
            <person name="Ramirez L."/>
            <person name="Alfaro M."/>
            <person name="Sun H."/>
            <person name="Tritt A."/>
            <person name="Yoshinaga Y."/>
            <person name="Zwiers L.-H."/>
            <person name="Turgeon B."/>
            <person name="Goodwin S."/>
            <person name="Spatafora J."/>
            <person name="Crous P."/>
            <person name="Grigoriev I."/>
        </authorList>
    </citation>
    <scope>NUCLEOTIDE SEQUENCE</scope>
    <source>
        <strain evidence="7">CBS 119925</strain>
    </source>
</reference>
<organism evidence="7 8">
    <name type="scientific">Sporormia fimetaria CBS 119925</name>
    <dbReference type="NCBI Taxonomy" id="1340428"/>
    <lineage>
        <taxon>Eukaryota</taxon>
        <taxon>Fungi</taxon>
        <taxon>Dikarya</taxon>
        <taxon>Ascomycota</taxon>
        <taxon>Pezizomycotina</taxon>
        <taxon>Dothideomycetes</taxon>
        <taxon>Pleosporomycetidae</taxon>
        <taxon>Pleosporales</taxon>
        <taxon>Sporormiaceae</taxon>
        <taxon>Sporormia</taxon>
    </lineage>
</organism>
<evidence type="ECO:0000256" key="3">
    <source>
        <dbReference type="ARBA" id="ARBA00019539"/>
    </source>
</evidence>
<evidence type="ECO:0000313" key="7">
    <source>
        <dbReference type="EMBL" id="KAF2746400.1"/>
    </source>
</evidence>
<dbReference type="Proteomes" id="UP000799440">
    <property type="component" value="Unassembled WGS sequence"/>
</dbReference>
<name>A0A6A6VA47_9PLEO</name>
<comment type="subunit">
    <text evidence="1">Interacts with lipid droplet proteins.</text>
</comment>
<dbReference type="PANTHER" id="PTHR31859:SF1">
    <property type="entry name" value="TETRATRICOPEPTIDE REPEAT PROTEIN 39C"/>
    <property type="match status" value="1"/>
</dbReference>
<evidence type="ECO:0000313" key="8">
    <source>
        <dbReference type="Proteomes" id="UP000799440"/>
    </source>
</evidence>
<dbReference type="GO" id="GO:0005634">
    <property type="term" value="C:nucleus"/>
    <property type="evidence" value="ECO:0007669"/>
    <property type="project" value="TreeGrafter"/>
</dbReference>
<feature type="transmembrane region" description="Helical" evidence="6">
    <location>
        <begin position="351"/>
        <end position="370"/>
    </location>
</feature>
<protein>
    <recommendedName>
        <fullName evidence="2">Inclusion body clearance protein IML2</fullName>
    </recommendedName>
    <alternativeName>
        <fullName evidence="3">Inclusion body clearance protein iml2</fullName>
    </alternativeName>
</protein>
<keyword evidence="8" id="KW-1185">Reference proteome</keyword>
<dbReference type="InterPro" id="IPR011990">
    <property type="entry name" value="TPR-like_helical_dom_sf"/>
</dbReference>
<dbReference type="OrthoDB" id="2154985at2759"/>
<proteinExistence type="predicted"/>
<feature type="transmembrane region" description="Helical" evidence="6">
    <location>
        <begin position="308"/>
        <end position="330"/>
    </location>
</feature>
<accession>A0A6A6VA47</accession>
<evidence type="ECO:0000256" key="2">
    <source>
        <dbReference type="ARBA" id="ARBA00018424"/>
    </source>
</evidence>
<feature type="compositionally biased region" description="Polar residues" evidence="5">
    <location>
        <begin position="247"/>
        <end position="258"/>
    </location>
</feature>
<dbReference type="PANTHER" id="PTHR31859">
    <property type="entry name" value="TETRATRICOPEPTIDE REPEAT PROTEIN 39 FAMILY MEMBER"/>
    <property type="match status" value="1"/>
</dbReference>
<keyword evidence="6" id="KW-0472">Membrane</keyword>
<keyword evidence="6" id="KW-0812">Transmembrane</keyword>
<dbReference type="GO" id="GO:0005741">
    <property type="term" value="C:mitochondrial outer membrane"/>
    <property type="evidence" value="ECO:0007669"/>
    <property type="project" value="TreeGrafter"/>
</dbReference>
<sequence>MHRLGGWFGGKGKQVHHSMSLNALDEIAHIEDAMAAVTYIMADDMVAAEEHLSKGHSPFHQLGRGVLKFMRATLGFEQDSMREASEALSAAEDAAYENHRRATGSGSTYHSAIYPPGTEYAVCLAEARLMSAIVGVLNETLTEAIKSFYKMRKAFITLEGVMEAEREYVKKMSTSRLGSQLERPTSKGSKGESSLRNVETLGDFSASLDTAPRQKEKEREEDFEFLDADEAHTGVSTPQQYGGHVSATPTAPASSQTKGNEEPPLTSADSAASSLANLTLTDTLTHDTSPLATHPVDIFILSGANFCFGVLLLVISLVPPAFATLLKIVGFKGDRERGLAMLWQASRFHNIHGAMAGLVLFMFYNTFLGFCDILPHYGPSAYPKQRLVALLSDMRTRYPKSHLWLLEQGRMIASESRLEDAVEFMRKHEGNIELRQLEALQCFELSLNLMYMHEYENTAKEFERCVGLNNWSHGLYYYICGAAHVELYRRALSSSTSSSTPDSTEAEHHRAKAKEYFDKARPNLGKKKFLARQLPFDVFVARKLTKWEERSKARNLDLIDAVGVSPIEELIYFWNGYKRMAAPHLTVSLANLAWSEQQPAWADEDDDEKGVLAVLRGAVLRCLGRVEEARASLQDVLDRDRSVYKGGNKDSWTAPCARYEVAACVWWEVEAMEGEEGKRERLEECKRWLDEVAAWEAYDLDARIGLKITTAKGSLRRFGIEC</sequence>
<comment type="function">
    <text evidence="4">Inclusion body (IB) resident protein that interacts strongly with lipid droplet (LD) proteins. Involved in LD-mediated IB clearing after protein folding stress, probably by enabling access to the IBs of an LD-stored soluble sterol derivative that acts as a chaperone in inclusion clearing.</text>
</comment>
<gene>
    <name evidence="7" type="ORF">M011DRAFT_468494</name>
</gene>
<keyword evidence="6" id="KW-1133">Transmembrane helix</keyword>
<feature type="region of interest" description="Disordered" evidence="5">
    <location>
        <begin position="173"/>
        <end position="221"/>
    </location>
</feature>
<dbReference type="InterPro" id="IPR019412">
    <property type="entry name" value="IML2/TPR_39"/>
</dbReference>
<dbReference type="GO" id="GO:0005829">
    <property type="term" value="C:cytosol"/>
    <property type="evidence" value="ECO:0007669"/>
    <property type="project" value="TreeGrafter"/>
</dbReference>
<dbReference type="Pfam" id="PF10300">
    <property type="entry name" value="Iml2-TPR_39"/>
    <property type="match status" value="1"/>
</dbReference>